<keyword evidence="3" id="KW-1185">Reference proteome</keyword>
<sequence length="94" mass="9858">MPASLALHPLESIKPDTGTAITPATEPSHAVTEVEPSRVSPTATEGDDVTGVAQEIPAGRMRRTVAEMRKFLGKAQAHAAPVRKQIVPLGGQPQ</sequence>
<proteinExistence type="predicted"/>
<gene>
    <name evidence="2" type="ORF">BZM27_23295</name>
</gene>
<dbReference type="AlphaFoldDB" id="A0A4R0X9T9"/>
<evidence type="ECO:0000313" key="2">
    <source>
        <dbReference type="EMBL" id="TCG06904.1"/>
    </source>
</evidence>
<comment type="caution">
    <text evidence="2">The sequence shown here is derived from an EMBL/GenBank/DDBJ whole genome shotgun (WGS) entry which is preliminary data.</text>
</comment>
<dbReference type="EMBL" id="MWML01000087">
    <property type="protein sequence ID" value="TCG06904.1"/>
    <property type="molecule type" value="Genomic_DNA"/>
</dbReference>
<protein>
    <submittedName>
        <fullName evidence="2">Uncharacterized protein</fullName>
    </submittedName>
</protein>
<evidence type="ECO:0000313" key="3">
    <source>
        <dbReference type="Proteomes" id="UP000294200"/>
    </source>
</evidence>
<evidence type="ECO:0000256" key="1">
    <source>
        <dbReference type="SAM" id="MobiDB-lite"/>
    </source>
</evidence>
<organism evidence="2 3">
    <name type="scientific">Paraburkholderia steynii</name>
    <dbReference type="NCBI Taxonomy" id="1245441"/>
    <lineage>
        <taxon>Bacteria</taxon>
        <taxon>Pseudomonadati</taxon>
        <taxon>Pseudomonadota</taxon>
        <taxon>Betaproteobacteria</taxon>
        <taxon>Burkholderiales</taxon>
        <taxon>Burkholderiaceae</taxon>
        <taxon>Paraburkholderia</taxon>
    </lineage>
</organism>
<accession>A0A4R0X9T9</accession>
<name>A0A4R0X9T9_9BURK</name>
<dbReference type="Proteomes" id="UP000294200">
    <property type="component" value="Unassembled WGS sequence"/>
</dbReference>
<reference evidence="2 3" key="1">
    <citation type="submission" date="2017-02" db="EMBL/GenBank/DDBJ databases">
        <title>Paraburkholderia sophoroidis sp. nov. and Paraburkholderia steynii sp. nov. rhizobial symbionts of the fynbos legume Hypocalyptus sophoroides.</title>
        <authorList>
            <person name="Steenkamp E.T."/>
            <person name="Beukes C.W."/>
            <person name="Van Zyl E."/>
            <person name="Avontuur J."/>
            <person name="Chan W.Y."/>
            <person name="Hassen A."/>
            <person name="Palmer M."/>
            <person name="Mthombeni L."/>
            <person name="Phalane F."/>
            <person name="Sereme K."/>
            <person name="Venter S.N."/>
        </authorList>
    </citation>
    <scope>NUCLEOTIDE SEQUENCE [LARGE SCALE GENOMIC DNA]</scope>
    <source>
        <strain evidence="2 3">HC1.1ba</strain>
    </source>
</reference>
<feature type="region of interest" description="Disordered" evidence="1">
    <location>
        <begin position="1"/>
        <end position="52"/>
    </location>
</feature>